<evidence type="ECO:0000313" key="5">
    <source>
        <dbReference type="Proteomes" id="UP000032900"/>
    </source>
</evidence>
<dbReference type="CDD" id="cd04088">
    <property type="entry name" value="EFG_mtEFG_II"/>
    <property type="match status" value="1"/>
</dbReference>
<dbReference type="Pfam" id="PF14492">
    <property type="entry name" value="EFG_III"/>
    <property type="match status" value="1"/>
</dbReference>
<dbReference type="InterPro" id="IPR035647">
    <property type="entry name" value="EFG_III/V"/>
</dbReference>
<dbReference type="InterPro" id="IPR041095">
    <property type="entry name" value="EFG_II"/>
</dbReference>
<feature type="domain" description="Tr-type G" evidence="3">
    <location>
        <begin position="7"/>
        <end position="281"/>
    </location>
</feature>
<protein>
    <submittedName>
        <fullName evidence="4">Translation elongation factor G-related protein</fullName>
    </submittedName>
</protein>
<reference evidence="4 5" key="1">
    <citation type="journal article" date="2015" name="Microbes Environ.">
        <title>Distribution and evolution of nitrogen fixation genes in the phylum bacteroidetes.</title>
        <authorList>
            <person name="Inoue J."/>
            <person name="Oshima K."/>
            <person name="Suda W."/>
            <person name="Sakamoto M."/>
            <person name="Iino T."/>
            <person name="Noda S."/>
            <person name="Hongoh Y."/>
            <person name="Hattori M."/>
            <person name="Ohkuma M."/>
        </authorList>
    </citation>
    <scope>NUCLEOTIDE SEQUENCE [LARGE SCALE GENOMIC DNA]</scope>
    <source>
        <strain evidence="4">JCM 15548</strain>
    </source>
</reference>
<dbReference type="InterPro" id="IPR053905">
    <property type="entry name" value="EF-G-like_DII"/>
</dbReference>
<dbReference type="RefSeq" id="WP_227625819.1">
    <property type="nucleotide sequence ID" value="NZ_BAZW01000034.1"/>
</dbReference>
<dbReference type="InterPro" id="IPR027417">
    <property type="entry name" value="P-loop_NTPase"/>
</dbReference>
<dbReference type="InterPro" id="IPR005225">
    <property type="entry name" value="Small_GTP-bd"/>
</dbReference>
<dbReference type="InterPro" id="IPR009000">
    <property type="entry name" value="Transl_B-barrel_sf"/>
</dbReference>
<dbReference type="NCBIfam" id="NF009381">
    <property type="entry name" value="PRK12740.1-5"/>
    <property type="match status" value="1"/>
</dbReference>
<dbReference type="Pfam" id="PF22042">
    <property type="entry name" value="EF-G_D2"/>
    <property type="match status" value="1"/>
</dbReference>
<dbReference type="GO" id="GO:0032790">
    <property type="term" value="P:ribosome disassembly"/>
    <property type="evidence" value="ECO:0007669"/>
    <property type="project" value="TreeGrafter"/>
</dbReference>
<dbReference type="Gene3D" id="3.40.50.300">
    <property type="entry name" value="P-loop containing nucleotide triphosphate hydrolases"/>
    <property type="match status" value="1"/>
</dbReference>
<sequence length="526" mass="59086">MKVYLSDQIKNISLLGSSGSGKTTLAESMLFEGGVVSRRGDVDSKNTVSDYNRVEHEYGYSVFSSVLYTEWLGKKLNFIDCPGADDFINGAITSLNVTDTALMLLNATRGVEVGTQNLFRYTEKYNKPVIFVANQLDHEKANFESTIESVYESFGKKAVLVQYPVNAGPDFNAVVDVLKMKMYQWGPNGGEPQVLDIPDSEKEKADELHNALVESAAENDENLMELFFEKGSLDEEEMRRGIRKGMVARDLFPVFCVSAEKDMGVRRLMEFLGNIVPFVSEMPKPVTKDNVEVAPDADGPASIFVFKTSIEPHLGEVSYFKVMSGKVKEGDDLVNMNRDAKERLSQLYCVAGNNRQKVSELVAGDIGATVKLKETKTNHTLNVKGCNYIFDAIKYPDPKYRIAIKPENEGDEEKLGEILTRIHEEDPTILVEYSKELKQIIVHGQGEFHLNTMKWRIENNDKLNLTFHNPKIPYRETITKQARAITAIRSNPAVPGNSVRCTWLLSLITRGCLHPRFISLTDRNLK</sequence>
<evidence type="ECO:0000256" key="1">
    <source>
        <dbReference type="ARBA" id="ARBA00022741"/>
    </source>
</evidence>
<dbReference type="SUPFAM" id="SSF52540">
    <property type="entry name" value="P-loop containing nucleoside triphosphate hydrolases"/>
    <property type="match status" value="1"/>
</dbReference>
<proteinExistence type="predicted"/>
<keyword evidence="4" id="KW-0251">Elongation factor</keyword>
<dbReference type="Gene3D" id="2.40.30.10">
    <property type="entry name" value="Translation factors"/>
    <property type="match status" value="1"/>
</dbReference>
<dbReference type="PANTHER" id="PTHR43261:SF6">
    <property type="entry name" value="ELONGATION FACTOR G-LIKE PROTEIN"/>
    <property type="match status" value="1"/>
</dbReference>
<dbReference type="Pfam" id="PF00009">
    <property type="entry name" value="GTP_EFTU"/>
    <property type="match status" value="1"/>
</dbReference>
<gene>
    <name evidence="4" type="ORF">JCM15548_13274</name>
</gene>
<dbReference type="PRINTS" id="PR00315">
    <property type="entry name" value="ELONGATNFCT"/>
</dbReference>
<accession>A0A0E9M0Q3</accession>
<dbReference type="GO" id="GO:0003746">
    <property type="term" value="F:translation elongation factor activity"/>
    <property type="evidence" value="ECO:0007669"/>
    <property type="project" value="UniProtKB-KW"/>
</dbReference>
<dbReference type="STRING" id="1236989.JCM15548_13274"/>
<dbReference type="PROSITE" id="PS51722">
    <property type="entry name" value="G_TR_2"/>
    <property type="match status" value="1"/>
</dbReference>
<evidence type="ECO:0000313" key="4">
    <source>
        <dbReference type="EMBL" id="GAO30951.1"/>
    </source>
</evidence>
<keyword evidence="2" id="KW-0342">GTP-binding</keyword>
<dbReference type="GO" id="GO:0005525">
    <property type="term" value="F:GTP binding"/>
    <property type="evidence" value="ECO:0007669"/>
    <property type="project" value="UniProtKB-KW"/>
</dbReference>
<dbReference type="SUPFAM" id="SSF54980">
    <property type="entry name" value="EF-G C-terminal domain-like"/>
    <property type="match status" value="1"/>
</dbReference>
<dbReference type="NCBIfam" id="TIGR00231">
    <property type="entry name" value="small_GTP"/>
    <property type="match status" value="1"/>
</dbReference>
<dbReference type="Gene3D" id="3.30.70.870">
    <property type="entry name" value="Elongation Factor G (Translational Gtpase), domain 3"/>
    <property type="match status" value="1"/>
</dbReference>
<dbReference type="CDD" id="cd04170">
    <property type="entry name" value="EF-G_bact"/>
    <property type="match status" value="1"/>
</dbReference>
<organism evidence="4 5">
    <name type="scientific">Geofilum rubicundum JCM 15548</name>
    <dbReference type="NCBI Taxonomy" id="1236989"/>
    <lineage>
        <taxon>Bacteria</taxon>
        <taxon>Pseudomonadati</taxon>
        <taxon>Bacteroidota</taxon>
        <taxon>Bacteroidia</taxon>
        <taxon>Marinilabiliales</taxon>
        <taxon>Marinilabiliaceae</taxon>
        <taxon>Geofilum</taxon>
    </lineage>
</organism>
<dbReference type="PANTHER" id="PTHR43261">
    <property type="entry name" value="TRANSLATION ELONGATION FACTOR G-RELATED"/>
    <property type="match status" value="1"/>
</dbReference>
<dbReference type="InterPro" id="IPR000795">
    <property type="entry name" value="T_Tr_GTP-bd_dom"/>
</dbReference>
<evidence type="ECO:0000256" key="2">
    <source>
        <dbReference type="ARBA" id="ARBA00023134"/>
    </source>
</evidence>
<dbReference type="SUPFAM" id="SSF50447">
    <property type="entry name" value="Translation proteins"/>
    <property type="match status" value="1"/>
</dbReference>
<dbReference type="AlphaFoldDB" id="A0A0E9M0Q3"/>
<comment type="caution">
    <text evidence="4">The sequence shown here is derived from an EMBL/GenBank/DDBJ whole genome shotgun (WGS) entry which is preliminary data.</text>
</comment>
<keyword evidence="5" id="KW-1185">Reference proteome</keyword>
<evidence type="ECO:0000259" key="3">
    <source>
        <dbReference type="PROSITE" id="PS51722"/>
    </source>
</evidence>
<dbReference type="EMBL" id="BAZW01000034">
    <property type="protein sequence ID" value="GAO30951.1"/>
    <property type="molecule type" value="Genomic_DNA"/>
</dbReference>
<keyword evidence="1" id="KW-0547">Nucleotide-binding</keyword>
<dbReference type="GO" id="GO:0003924">
    <property type="term" value="F:GTPase activity"/>
    <property type="evidence" value="ECO:0007669"/>
    <property type="project" value="InterPro"/>
</dbReference>
<dbReference type="Proteomes" id="UP000032900">
    <property type="component" value="Unassembled WGS sequence"/>
</dbReference>
<keyword evidence="4" id="KW-0648">Protein biosynthesis</keyword>
<name>A0A0E9M0Q3_9BACT</name>